<dbReference type="InterPro" id="IPR008628">
    <property type="entry name" value="GPP34-like"/>
</dbReference>
<keyword evidence="4" id="KW-0472">Membrane</keyword>
<name>A0A839RJ15_9ACTN</name>
<dbReference type="Pfam" id="PF05719">
    <property type="entry name" value="GPP34"/>
    <property type="match status" value="1"/>
</dbReference>
<accession>A0A839RJ15</accession>
<dbReference type="EMBL" id="JACHWS010000001">
    <property type="protein sequence ID" value="MBB3036387.1"/>
    <property type="molecule type" value="Genomic_DNA"/>
</dbReference>
<evidence type="ECO:0008006" key="7">
    <source>
        <dbReference type="Google" id="ProtNLM"/>
    </source>
</evidence>
<keyword evidence="2" id="KW-0333">Golgi apparatus</keyword>
<evidence type="ECO:0000256" key="2">
    <source>
        <dbReference type="ARBA" id="ARBA00023034"/>
    </source>
</evidence>
<dbReference type="GO" id="GO:0012505">
    <property type="term" value="C:endomembrane system"/>
    <property type="evidence" value="ECO:0007669"/>
    <property type="project" value="UniProtKB-ARBA"/>
</dbReference>
<protein>
    <recommendedName>
        <fullName evidence="7">GPP34 family phosphoprotein</fullName>
    </recommendedName>
</protein>
<dbReference type="AlphaFoldDB" id="A0A839RJ15"/>
<evidence type="ECO:0000313" key="5">
    <source>
        <dbReference type="EMBL" id="MBB3036387.1"/>
    </source>
</evidence>
<keyword evidence="3" id="KW-0446">Lipid-binding</keyword>
<comment type="subcellular location">
    <subcellularLocation>
        <location evidence="1">Golgi apparatus membrane</location>
        <topology evidence="1">Peripheral membrane protein</topology>
        <orientation evidence="1">Cytoplasmic side</orientation>
    </subcellularLocation>
</comment>
<dbReference type="GO" id="GO:0070273">
    <property type="term" value="F:phosphatidylinositol-4-phosphate binding"/>
    <property type="evidence" value="ECO:0007669"/>
    <property type="project" value="InterPro"/>
</dbReference>
<dbReference type="GO" id="GO:0005737">
    <property type="term" value="C:cytoplasm"/>
    <property type="evidence" value="ECO:0007669"/>
    <property type="project" value="UniProtKB-ARBA"/>
</dbReference>
<sequence length="229" mass="26281">MDSLAVDLNLLLLDPRKGRPLVDNARCDFATSAAVLRQLEEQGRISVKARGRFARTWTIRVTDMTPIGDPVTDTALRNLGGRPKTVREAMFRYGQLWRQTAYAVLAERGVIQYERRKYFRLTLSDRWKVTDINEHERLRTALSDAVLNGGNPDTHWTALIALLYQVNVVPVLFPEKRKEAKRRAADIAHYDWASEALRKALEVRRRAMVVLTPHMFSVSTTRKPRPETT</sequence>
<dbReference type="InterPro" id="IPR038261">
    <property type="entry name" value="GPP34-like_sf"/>
</dbReference>
<reference evidence="5 6" key="1">
    <citation type="submission" date="2020-08" db="EMBL/GenBank/DDBJ databases">
        <title>Sequencing the genomes of 1000 actinobacteria strains.</title>
        <authorList>
            <person name="Klenk H.-P."/>
        </authorList>
    </citation>
    <scope>NUCLEOTIDE SEQUENCE [LARGE SCALE GENOMIC DNA]</scope>
    <source>
        <strain evidence="5 6">DSM 45258</strain>
    </source>
</reference>
<evidence type="ECO:0000256" key="3">
    <source>
        <dbReference type="ARBA" id="ARBA00023121"/>
    </source>
</evidence>
<proteinExistence type="predicted"/>
<evidence type="ECO:0000313" key="6">
    <source>
        <dbReference type="Proteomes" id="UP000567922"/>
    </source>
</evidence>
<dbReference type="Gene3D" id="1.10.3630.10">
    <property type="entry name" value="yeast vps74-n-term truncation variant domain like"/>
    <property type="match status" value="1"/>
</dbReference>
<keyword evidence="6" id="KW-1185">Reference proteome</keyword>
<evidence type="ECO:0000256" key="4">
    <source>
        <dbReference type="ARBA" id="ARBA00023136"/>
    </source>
</evidence>
<comment type="caution">
    <text evidence="5">The sequence shown here is derived from an EMBL/GenBank/DDBJ whole genome shotgun (WGS) entry which is preliminary data.</text>
</comment>
<organism evidence="5 6">
    <name type="scientific">Hoyosella altamirensis</name>
    <dbReference type="NCBI Taxonomy" id="616997"/>
    <lineage>
        <taxon>Bacteria</taxon>
        <taxon>Bacillati</taxon>
        <taxon>Actinomycetota</taxon>
        <taxon>Actinomycetes</taxon>
        <taxon>Mycobacteriales</taxon>
        <taxon>Hoyosellaceae</taxon>
        <taxon>Hoyosella</taxon>
    </lineage>
</organism>
<dbReference type="RefSeq" id="WP_064440274.1">
    <property type="nucleotide sequence ID" value="NZ_BDDI01000007.1"/>
</dbReference>
<dbReference type="OrthoDB" id="4962633at2"/>
<gene>
    <name evidence="5" type="ORF">FHU29_000821</name>
</gene>
<evidence type="ECO:0000256" key="1">
    <source>
        <dbReference type="ARBA" id="ARBA00004255"/>
    </source>
</evidence>
<dbReference type="Proteomes" id="UP000567922">
    <property type="component" value="Unassembled WGS sequence"/>
</dbReference>